<feature type="transmembrane region" description="Helical" evidence="6">
    <location>
        <begin position="187"/>
        <end position="208"/>
    </location>
</feature>
<feature type="transmembrane region" description="Helical" evidence="6">
    <location>
        <begin position="90"/>
        <end position="112"/>
    </location>
</feature>
<feature type="transmembrane region" description="Helical" evidence="6">
    <location>
        <begin position="220"/>
        <end position="242"/>
    </location>
</feature>
<evidence type="ECO:0000313" key="7">
    <source>
        <dbReference type="EMBL" id="EFY06403.1"/>
    </source>
</evidence>
<keyword evidence="5 6" id="KW-0472">Membrane</keyword>
<sequence>MLGLDVSELIFTVGVLAVCGSIAGFLAGLLGIGGGVIFVPALYFVFISVLKVDPNLAMVLATGTSLMCMIPTSISAAISQYRRGNTDMHVIKRWSLGMLCGVVVGSVISAFYGGQWLAILFGSVMILNSINTLFRANAKPAFKTLPRQFFQNIIAFCIACFSVMLGIGGGTLTVPILNACSVEPHKAIGTSSAVSLFVCVPGAIILILSGHTPPNAPIGTFGLVNLLGAICVIPLSVLAAPYGVRFGKNIKPATLKRIFAIALFIVSVRMLLSAI</sequence>
<evidence type="ECO:0000256" key="3">
    <source>
        <dbReference type="ARBA" id="ARBA00022692"/>
    </source>
</evidence>
<dbReference type="GO" id="GO:0005886">
    <property type="term" value="C:plasma membrane"/>
    <property type="evidence" value="ECO:0007669"/>
    <property type="project" value="UniProtKB-SubCell"/>
</dbReference>
<feature type="transmembrane region" description="Helical" evidence="6">
    <location>
        <begin position="118"/>
        <end position="137"/>
    </location>
</feature>
<evidence type="ECO:0000256" key="2">
    <source>
        <dbReference type="ARBA" id="ARBA00009142"/>
    </source>
</evidence>
<name>E8LM50_SUCHY</name>
<dbReference type="RefSeq" id="WP_009144004.1">
    <property type="nucleotide sequence ID" value="NZ_GL831058.1"/>
</dbReference>
<comment type="subcellular location">
    <subcellularLocation>
        <location evidence="6">Cell membrane</location>
        <topology evidence="6">Multi-pass membrane protein</topology>
    </subcellularLocation>
    <subcellularLocation>
        <location evidence="1">Membrane</location>
        <topology evidence="1">Multi-pass membrane protein</topology>
    </subcellularLocation>
</comment>
<dbReference type="STRING" id="762983.HMPREF9444_01851"/>
<evidence type="ECO:0000256" key="6">
    <source>
        <dbReference type="RuleBase" id="RU363041"/>
    </source>
</evidence>
<dbReference type="Pfam" id="PF01925">
    <property type="entry name" value="TauE"/>
    <property type="match status" value="1"/>
</dbReference>
<dbReference type="Proteomes" id="UP000018458">
    <property type="component" value="Unassembled WGS sequence"/>
</dbReference>
<proteinExistence type="inferred from homology"/>
<dbReference type="InterPro" id="IPR002781">
    <property type="entry name" value="TM_pro_TauE-like"/>
</dbReference>
<evidence type="ECO:0000256" key="4">
    <source>
        <dbReference type="ARBA" id="ARBA00022989"/>
    </source>
</evidence>
<evidence type="ECO:0000256" key="5">
    <source>
        <dbReference type="ARBA" id="ARBA00023136"/>
    </source>
</evidence>
<keyword evidence="6" id="KW-1003">Cell membrane</keyword>
<dbReference type="OrthoDB" id="457670at2"/>
<dbReference type="HOGENOM" id="CLU_045498_6_0_6"/>
<dbReference type="AlphaFoldDB" id="E8LM50"/>
<feature type="transmembrane region" description="Helical" evidence="6">
    <location>
        <begin position="149"/>
        <end position="167"/>
    </location>
</feature>
<dbReference type="PANTHER" id="PTHR43483:SF3">
    <property type="entry name" value="MEMBRANE TRANSPORTER PROTEIN HI_0806-RELATED"/>
    <property type="match status" value="1"/>
</dbReference>
<keyword evidence="8" id="KW-1185">Reference proteome</keyword>
<feature type="transmembrane region" description="Helical" evidence="6">
    <location>
        <begin position="56"/>
        <end position="78"/>
    </location>
</feature>
<organism evidence="7 8">
    <name type="scientific">Succinatimonas hippei (strain DSM 22608 / JCM 16073 / KCTC 15190 / YIT 12066)</name>
    <dbReference type="NCBI Taxonomy" id="762983"/>
    <lineage>
        <taxon>Bacteria</taxon>
        <taxon>Pseudomonadati</taxon>
        <taxon>Pseudomonadota</taxon>
        <taxon>Gammaproteobacteria</taxon>
        <taxon>Aeromonadales</taxon>
        <taxon>Succinivibrionaceae</taxon>
        <taxon>Succinatimonas</taxon>
    </lineage>
</organism>
<feature type="transmembrane region" description="Helical" evidence="6">
    <location>
        <begin position="254"/>
        <end position="272"/>
    </location>
</feature>
<dbReference type="eggNOG" id="COG0730">
    <property type="taxonomic scope" value="Bacteria"/>
</dbReference>
<gene>
    <name evidence="7" type="ORF">HMPREF9444_01851</name>
</gene>
<evidence type="ECO:0000313" key="8">
    <source>
        <dbReference type="Proteomes" id="UP000018458"/>
    </source>
</evidence>
<comment type="similarity">
    <text evidence="2 6">Belongs to the 4-toluene sulfonate uptake permease (TSUP) (TC 2.A.102) family.</text>
</comment>
<comment type="caution">
    <text evidence="7">The sequence shown here is derived from an EMBL/GenBank/DDBJ whole genome shotgun (WGS) entry which is preliminary data.</text>
</comment>
<feature type="transmembrane region" description="Helical" evidence="6">
    <location>
        <begin position="6"/>
        <end position="25"/>
    </location>
</feature>
<evidence type="ECO:0000256" key="1">
    <source>
        <dbReference type="ARBA" id="ARBA00004141"/>
    </source>
</evidence>
<keyword evidence="4 6" id="KW-1133">Transmembrane helix</keyword>
<protein>
    <recommendedName>
        <fullName evidence="6">Probable membrane transporter protein</fullName>
    </recommendedName>
</protein>
<dbReference type="PANTHER" id="PTHR43483">
    <property type="entry name" value="MEMBRANE TRANSPORTER PROTEIN HI_0806-RELATED"/>
    <property type="match status" value="1"/>
</dbReference>
<keyword evidence="3 6" id="KW-0812">Transmembrane</keyword>
<reference evidence="7 8" key="1">
    <citation type="submission" date="2011-01" db="EMBL/GenBank/DDBJ databases">
        <authorList>
            <person name="Weinstock G."/>
            <person name="Sodergren E."/>
            <person name="Clifton S."/>
            <person name="Fulton L."/>
            <person name="Fulton B."/>
            <person name="Courtney L."/>
            <person name="Fronick C."/>
            <person name="Harrison M."/>
            <person name="Strong C."/>
            <person name="Farmer C."/>
            <person name="Delahaunty K."/>
            <person name="Markovic C."/>
            <person name="Hall O."/>
            <person name="Minx P."/>
            <person name="Tomlinson C."/>
            <person name="Mitreva M."/>
            <person name="Hou S."/>
            <person name="Chen J."/>
            <person name="Wollam A."/>
            <person name="Pepin K.H."/>
            <person name="Johnson M."/>
            <person name="Bhonagiri V."/>
            <person name="Zhang X."/>
            <person name="Suruliraj S."/>
            <person name="Warren W."/>
            <person name="Chinwalla A."/>
            <person name="Mardis E.R."/>
            <person name="Wilson R.K."/>
        </authorList>
    </citation>
    <scope>NUCLEOTIDE SEQUENCE [LARGE SCALE GENOMIC DNA]</scope>
    <source>
        <strain evidence="8">DSM 22608 / JCM 16073 / KCTC 15190 / YIT 12066</strain>
    </source>
</reference>
<dbReference type="EMBL" id="AEVO01000130">
    <property type="protein sequence ID" value="EFY06403.1"/>
    <property type="molecule type" value="Genomic_DNA"/>
</dbReference>
<accession>E8LM50</accession>